<evidence type="ECO:0000313" key="3">
    <source>
        <dbReference type="Proteomes" id="UP000007962"/>
    </source>
</evidence>
<dbReference type="RefSeq" id="WP_012725904.1">
    <property type="nucleotide sequence ID" value="NC_012669.1"/>
</dbReference>
<dbReference type="EMBL" id="CP001618">
    <property type="protein sequence ID" value="ACQ79124.1"/>
    <property type="molecule type" value="Genomic_DNA"/>
</dbReference>
<accession>C5BZF2</accession>
<organism evidence="2 3">
    <name type="scientific">Beutenbergia cavernae (strain ATCC BAA-8 / DSM 12333 / CCUG 43141 / JCM 11478 / NBRC 16432 / NCIMB 13614 / HKI 0122)</name>
    <dbReference type="NCBI Taxonomy" id="471853"/>
    <lineage>
        <taxon>Bacteria</taxon>
        <taxon>Bacillati</taxon>
        <taxon>Actinomycetota</taxon>
        <taxon>Actinomycetes</taxon>
        <taxon>Micrococcales</taxon>
        <taxon>Beutenbergiaceae</taxon>
        <taxon>Beutenbergia</taxon>
    </lineage>
</organism>
<dbReference type="AlphaFoldDB" id="C5BZF2"/>
<keyword evidence="1" id="KW-1133">Transmembrane helix</keyword>
<dbReference type="HOGENOM" id="CLU_2535821_0_0_11"/>
<feature type="transmembrane region" description="Helical" evidence="1">
    <location>
        <begin position="24"/>
        <end position="47"/>
    </location>
</feature>
<name>C5BZF2_BEUC1</name>
<evidence type="ECO:0000256" key="1">
    <source>
        <dbReference type="SAM" id="Phobius"/>
    </source>
</evidence>
<keyword evidence="1" id="KW-0812">Transmembrane</keyword>
<gene>
    <name evidence="2" type="ordered locus">Bcav_0863</name>
</gene>
<dbReference type="Proteomes" id="UP000007962">
    <property type="component" value="Chromosome"/>
</dbReference>
<dbReference type="KEGG" id="bcv:Bcav_0863"/>
<protein>
    <recommendedName>
        <fullName evidence="4">DUF2530 domain-containing protein</fullName>
    </recommendedName>
</protein>
<sequence>MSDDPAGALVPPPRRERTLERAHVDLRGVLAAGTALWLAALVVLAILDAAGVGVPRLGAAVCALGAASGVVGYAFAARSARRS</sequence>
<proteinExistence type="predicted"/>
<dbReference type="InterPro" id="IPR019681">
    <property type="entry name" value="DUF2530"/>
</dbReference>
<evidence type="ECO:0000313" key="2">
    <source>
        <dbReference type="EMBL" id="ACQ79124.1"/>
    </source>
</evidence>
<reference evidence="2 3" key="1">
    <citation type="journal article" date="2009" name="Stand. Genomic Sci.">
        <title>Complete genome sequence of Beutenbergia cavernae type strain (HKI 0122).</title>
        <authorList>
            <person name="Land M."/>
            <person name="Pukall R."/>
            <person name="Abt B."/>
            <person name="Goker M."/>
            <person name="Rohde M."/>
            <person name="Glavina Del Rio T."/>
            <person name="Tice H."/>
            <person name="Copeland A."/>
            <person name="Cheng J.F."/>
            <person name="Lucas S."/>
            <person name="Chen F."/>
            <person name="Nolan M."/>
            <person name="Bruce D."/>
            <person name="Goodwin L."/>
            <person name="Pitluck S."/>
            <person name="Ivanova N."/>
            <person name="Mavromatis K."/>
            <person name="Ovchinnikova G."/>
            <person name="Pati A."/>
            <person name="Chen A."/>
            <person name="Palaniappan K."/>
            <person name="Hauser L."/>
            <person name="Chang Y.J."/>
            <person name="Jefferies C.C."/>
            <person name="Saunders E."/>
            <person name="Brettin T."/>
            <person name="Detter J.C."/>
            <person name="Han C."/>
            <person name="Chain P."/>
            <person name="Bristow J."/>
            <person name="Eisen J.A."/>
            <person name="Markowitz V."/>
            <person name="Hugenholtz P."/>
            <person name="Kyrpides N.C."/>
            <person name="Klenk H.P."/>
            <person name="Lapidus A."/>
        </authorList>
    </citation>
    <scope>NUCLEOTIDE SEQUENCE [LARGE SCALE GENOMIC DNA]</scope>
    <source>
        <strain evidence="3">ATCC BAA-8 / DSM 12333 / NBRC 16432</strain>
    </source>
</reference>
<dbReference type="Pfam" id="PF10745">
    <property type="entry name" value="DUF2530"/>
    <property type="match status" value="1"/>
</dbReference>
<keyword evidence="3" id="KW-1185">Reference proteome</keyword>
<keyword evidence="1" id="KW-0472">Membrane</keyword>
<feature type="transmembrane region" description="Helical" evidence="1">
    <location>
        <begin position="53"/>
        <end position="76"/>
    </location>
</feature>
<evidence type="ECO:0008006" key="4">
    <source>
        <dbReference type="Google" id="ProtNLM"/>
    </source>
</evidence>